<dbReference type="Proteomes" id="UP000019373">
    <property type="component" value="Unassembled WGS sequence"/>
</dbReference>
<accession>U1GKR3</accession>
<dbReference type="GeneID" id="19242565"/>
<organism evidence="7 8">
    <name type="scientific">Endocarpon pusillum (strain Z07020 / HMAS-L-300199)</name>
    <name type="common">Lichen-forming fungus</name>
    <dbReference type="NCBI Taxonomy" id="1263415"/>
    <lineage>
        <taxon>Eukaryota</taxon>
        <taxon>Fungi</taxon>
        <taxon>Dikarya</taxon>
        <taxon>Ascomycota</taxon>
        <taxon>Pezizomycotina</taxon>
        <taxon>Eurotiomycetes</taxon>
        <taxon>Chaetothyriomycetidae</taxon>
        <taxon>Verrucariales</taxon>
        <taxon>Verrucariaceae</taxon>
        <taxon>Endocarpon</taxon>
    </lineage>
</organism>
<evidence type="ECO:0000313" key="7">
    <source>
        <dbReference type="EMBL" id="ERF72476.1"/>
    </source>
</evidence>
<sequence length="391" mass="44465">MENTSYSGPLSSPPPKAFKVPESLVTWDARAPLLMGAQTVVAATLICSTPKSSLLRPACLPILIGLMYLAWQVAPAFTGQGVLYSFWWVGPYANIFHCMNNLYLHPLDDNDIRHEMKISNVPPFPGGVVPPRARFLLHQCILIALQYLIMDLLASSPPPPDVVDGWARGKEWLWISALNPHPVTFDDLKNRFIECTMNWYIVGRVMNDIWYRIFAVIFVGLGLSEPKQWPPLYGDYKDTYTLRGYFGKFWHQTLRWPFQGVSSYVTRQILGLRRGAVERYANIFIVFFLSGTLHSILDVAFGGHWRPVGGLLCFPVLPLGIMFEDAVQWLWYGLIVENAEAKRASWFGRIIGHVWVVLFLAIVTPIFNYPLQRIDGNPTYLVPWSIIHTLV</sequence>
<reference evidence="8" key="1">
    <citation type="journal article" date="2014" name="BMC Genomics">
        <title>Genome characteristics reveal the impact of lichenization on lichen-forming fungus Endocarpon pusillum Hedwig (Verrucariales, Ascomycota).</title>
        <authorList>
            <person name="Wang Y.-Y."/>
            <person name="Liu B."/>
            <person name="Zhang X.-Y."/>
            <person name="Zhou Q.-M."/>
            <person name="Zhang T."/>
            <person name="Li H."/>
            <person name="Yu Y.-F."/>
            <person name="Zhang X.-L."/>
            <person name="Hao X.-Y."/>
            <person name="Wang M."/>
            <person name="Wang L."/>
            <person name="Wei J.-C."/>
        </authorList>
    </citation>
    <scope>NUCLEOTIDE SEQUENCE [LARGE SCALE GENOMIC DNA]</scope>
    <source>
        <strain evidence="8">Z07020 / HMAS-L-300199</strain>
    </source>
</reference>
<comment type="subcellular location">
    <subcellularLocation>
        <location evidence="1">Membrane</location>
        <topology evidence="1">Multi-pass membrane protein</topology>
    </subcellularLocation>
</comment>
<dbReference type="OrthoDB" id="1077582at2759"/>
<dbReference type="Pfam" id="PF13813">
    <property type="entry name" value="MBOAT_2"/>
    <property type="match status" value="1"/>
</dbReference>
<feature type="transmembrane region" description="Helical" evidence="5">
    <location>
        <begin position="280"/>
        <end position="297"/>
    </location>
</feature>
<dbReference type="OMA" id="FRHIGTP"/>
<keyword evidence="3 5" id="KW-1133">Transmembrane helix</keyword>
<feature type="transmembrane region" description="Helical" evidence="5">
    <location>
        <begin position="346"/>
        <end position="367"/>
    </location>
</feature>
<evidence type="ECO:0000256" key="4">
    <source>
        <dbReference type="ARBA" id="ARBA00023136"/>
    </source>
</evidence>
<dbReference type="EMBL" id="KE721096">
    <property type="protein sequence ID" value="ERF72476.1"/>
    <property type="molecule type" value="Genomic_DNA"/>
</dbReference>
<keyword evidence="4 5" id="KW-0472">Membrane</keyword>
<keyword evidence="2 5" id="KW-0812">Transmembrane</keyword>
<dbReference type="InterPro" id="IPR032805">
    <property type="entry name" value="Wax_synthase_dom"/>
</dbReference>
<dbReference type="HOGENOM" id="CLU_032731_0_1_1"/>
<dbReference type="AlphaFoldDB" id="U1GKR3"/>
<dbReference type="RefSeq" id="XP_007801852.1">
    <property type="nucleotide sequence ID" value="XM_007803661.1"/>
</dbReference>
<evidence type="ECO:0000256" key="1">
    <source>
        <dbReference type="ARBA" id="ARBA00004141"/>
    </source>
</evidence>
<dbReference type="GO" id="GO:0016020">
    <property type="term" value="C:membrane"/>
    <property type="evidence" value="ECO:0007669"/>
    <property type="project" value="UniProtKB-SubCell"/>
</dbReference>
<proteinExistence type="predicted"/>
<dbReference type="eggNOG" id="ENOG502SJEY">
    <property type="taxonomic scope" value="Eukaryota"/>
</dbReference>
<protein>
    <recommendedName>
        <fullName evidence="6">Wax synthase domain-containing protein</fullName>
    </recommendedName>
</protein>
<name>U1GKR3_ENDPU</name>
<feature type="transmembrane region" description="Helical" evidence="5">
    <location>
        <begin position="309"/>
        <end position="334"/>
    </location>
</feature>
<evidence type="ECO:0000256" key="3">
    <source>
        <dbReference type="ARBA" id="ARBA00022989"/>
    </source>
</evidence>
<evidence type="ECO:0000256" key="5">
    <source>
        <dbReference type="SAM" id="Phobius"/>
    </source>
</evidence>
<evidence type="ECO:0000313" key="8">
    <source>
        <dbReference type="Proteomes" id="UP000019373"/>
    </source>
</evidence>
<gene>
    <name evidence="7" type="ORF">EPUS_07685</name>
</gene>
<evidence type="ECO:0000259" key="6">
    <source>
        <dbReference type="Pfam" id="PF13813"/>
    </source>
</evidence>
<keyword evidence="8" id="KW-1185">Reference proteome</keyword>
<evidence type="ECO:0000256" key="2">
    <source>
        <dbReference type="ARBA" id="ARBA00022692"/>
    </source>
</evidence>
<feature type="domain" description="Wax synthase" evidence="6">
    <location>
        <begin position="229"/>
        <end position="314"/>
    </location>
</feature>